<comment type="caution">
    <text evidence="1">The sequence shown here is derived from an EMBL/GenBank/DDBJ whole genome shotgun (WGS) entry which is preliminary data.</text>
</comment>
<gene>
    <name evidence="1" type="ORF">SAE01_12130</name>
</gene>
<dbReference type="EMBL" id="BJYT01000004">
    <property type="protein sequence ID" value="GEO08717.1"/>
    <property type="molecule type" value="Genomic_DNA"/>
</dbReference>
<proteinExistence type="predicted"/>
<evidence type="ECO:0000313" key="2">
    <source>
        <dbReference type="Proteomes" id="UP000321513"/>
    </source>
</evidence>
<sequence length="62" mass="6810">MPETSISNVELLVDGEEVSLRDFIKTNVIDDVQVSLEELNAVLNLKVGKLVCLGLADVQRVK</sequence>
<keyword evidence="2" id="KW-1185">Reference proteome</keyword>
<organism evidence="1 2">
    <name type="scientific">Segetibacter aerophilus</name>
    <dbReference type="NCBI Taxonomy" id="670293"/>
    <lineage>
        <taxon>Bacteria</taxon>
        <taxon>Pseudomonadati</taxon>
        <taxon>Bacteroidota</taxon>
        <taxon>Chitinophagia</taxon>
        <taxon>Chitinophagales</taxon>
        <taxon>Chitinophagaceae</taxon>
        <taxon>Segetibacter</taxon>
    </lineage>
</organism>
<dbReference type="AlphaFoldDB" id="A0A512BA60"/>
<dbReference type="RefSeq" id="WP_147202786.1">
    <property type="nucleotide sequence ID" value="NZ_BJYT01000004.1"/>
</dbReference>
<dbReference type="Proteomes" id="UP000321513">
    <property type="component" value="Unassembled WGS sequence"/>
</dbReference>
<name>A0A512BA60_9BACT</name>
<protein>
    <submittedName>
        <fullName evidence="1">Uncharacterized protein</fullName>
    </submittedName>
</protein>
<evidence type="ECO:0000313" key="1">
    <source>
        <dbReference type="EMBL" id="GEO08717.1"/>
    </source>
</evidence>
<accession>A0A512BA60</accession>
<reference evidence="1 2" key="1">
    <citation type="submission" date="2019-07" db="EMBL/GenBank/DDBJ databases">
        <title>Whole genome shotgun sequence of Segetibacter aerophilus NBRC 106135.</title>
        <authorList>
            <person name="Hosoyama A."/>
            <person name="Uohara A."/>
            <person name="Ohji S."/>
            <person name="Ichikawa N."/>
        </authorList>
    </citation>
    <scope>NUCLEOTIDE SEQUENCE [LARGE SCALE GENOMIC DNA]</scope>
    <source>
        <strain evidence="1 2">NBRC 106135</strain>
    </source>
</reference>